<gene>
    <name evidence="2" type="ORF">SAE01_17750</name>
</gene>
<keyword evidence="3" id="KW-1185">Reference proteome</keyword>
<comment type="caution">
    <text evidence="2">The sequence shown here is derived from an EMBL/GenBank/DDBJ whole genome shotgun (WGS) entry which is preliminary data.</text>
</comment>
<sequence>MERVGVLVNKLQEQLSQKADVQNMLVTAQLLHNELLIAVSQSSEIQNKKVSVSVPGAAVINAEALPNLSTEDLYKPVARPEPEPEPVAEPTPVPESPLPEPAPMPTPRPEPEPIPHFVEQKPWHQVFPSQEDKRSPWALDPVLEVPTLAHQQKAGYELNDTMVAEGTAASLNDKLKQNKAEMSSVLQEAPIRDLKKAISINDRHRFISELFRGDETMYERSIKTINTFHIFAEAEFWIQRELKVKLGWDTSLELVKTFDQLVKRRFS</sequence>
<evidence type="ECO:0000256" key="1">
    <source>
        <dbReference type="SAM" id="MobiDB-lite"/>
    </source>
</evidence>
<dbReference type="EMBL" id="BJYT01000006">
    <property type="protein sequence ID" value="GEO09279.1"/>
    <property type="molecule type" value="Genomic_DNA"/>
</dbReference>
<dbReference type="Proteomes" id="UP000321513">
    <property type="component" value="Unassembled WGS sequence"/>
</dbReference>
<accession>A0A512BBC8</accession>
<organism evidence="2 3">
    <name type="scientific">Segetibacter aerophilus</name>
    <dbReference type="NCBI Taxonomy" id="670293"/>
    <lineage>
        <taxon>Bacteria</taxon>
        <taxon>Pseudomonadati</taxon>
        <taxon>Bacteroidota</taxon>
        <taxon>Chitinophagia</taxon>
        <taxon>Chitinophagales</taxon>
        <taxon>Chitinophagaceae</taxon>
        <taxon>Segetibacter</taxon>
    </lineage>
</organism>
<protein>
    <submittedName>
        <fullName evidence="2">Uncharacterized protein</fullName>
    </submittedName>
</protein>
<reference evidence="2 3" key="1">
    <citation type="submission" date="2019-07" db="EMBL/GenBank/DDBJ databases">
        <title>Whole genome shotgun sequence of Segetibacter aerophilus NBRC 106135.</title>
        <authorList>
            <person name="Hosoyama A."/>
            <person name="Uohara A."/>
            <person name="Ohji S."/>
            <person name="Ichikawa N."/>
        </authorList>
    </citation>
    <scope>NUCLEOTIDE SEQUENCE [LARGE SCALE GENOMIC DNA]</scope>
    <source>
        <strain evidence="2 3">NBRC 106135</strain>
    </source>
</reference>
<feature type="compositionally biased region" description="Pro residues" evidence="1">
    <location>
        <begin position="85"/>
        <end position="108"/>
    </location>
</feature>
<feature type="region of interest" description="Disordered" evidence="1">
    <location>
        <begin position="76"/>
        <end position="116"/>
    </location>
</feature>
<evidence type="ECO:0000313" key="3">
    <source>
        <dbReference type="Proteomes" id="UP000321513"/>
    </source>
</evidence>
<dbReference type="AlphaFoldDB" id="A0A512BBC8"/>
<dbReference type="OrthoDB" id="1100725at2"/>
<proteinExistence type="predicted"/>
<dbReference type="RefSeq" id="WP_147203409.1">
    <property type="nucleotide sequence ID" value="NZ_BJYT01000006.1"/>
</dbReference>
<evidence type="ECO:0000313" key="2">
    <source>
        <dbReference type="EMBL" id="GEO09279.1"/>
    </source>
</evidence>
<name>A0A512BBC8_9BACT</name>